<dbReference type="InterPro" id="IPR005704">
    <property type="entry name" value="Ribosomal_uS3_bac-typ"/>
</dbReference>
<dbReference type="Gene3D" id="3.30.1140.32">
    <property type="entry name" value="Ribosomal protein S3, C-terminal domain"/>
    <property type="match status" value="1"/>
</dbReference>
<dbReference type="Gene3D" id="3.30.300.20">
    <property type="match status" value="1"/>
</dbReference>
<dbReference type="SMART" id="SM00322">
    <property type="entry name" value="KH"/>
    <property type="match status" value="1"/>
</dbReference>
<gene>
    <name evidence="8" type="primary">rpsC</name>
    <name evidence="12" type="ORF">A9A59_2627</name>
</gene>
<comment type="subunit">
    <text evidence="8">Part of the 30S ribosomal subunit. Forms a tight complex with proteins S10 and S14.</text>
</comment>
<dbReference type="InterPro" id="IPR036419">
    <property type="entry name" value="Ribosomal_S3_C_sf"/>
</dbReference>
<evidence type="ECO:0000256" key="6">
    <source>
        <dbReference type="ARBA" id="ARBA00024998"/>
    </source>
</evidence>
<evidence type="ECO:0000256" key="3">
    <source>
        <dbReference type="ARBA" id="ARBA00022884"/>
    </source>
</evidence>
<dbReference type="PROSITE" id="PS00548">
    <property type="entry name" value="RIBOSOMAL_S3"/>
    <property type="match status" value="1"/>
</dbReference>
<dbReference type="NCBIfam" id="TIGR01009">
    <property type="entry name" value="rpsC_bact"/>
    <property type="match status" value="1"/>
</dbReference>
<dbReference type="InterPro" id="IPR009019">
    <property type="entry name" value="KH_sf_prok-type"/>
</dbReference>
<dbReference type="InterPro" id="IPR004087">
    <property type="entry name" value="KH_dom"/>
</dbReference>
<dbReference type="AlphaFoldDB" id="A0A2A9HKF8"/>
<name>A0A2A9HKF8_TEPT2</name>
<dbReference type="CDD" id="cd02412">
    <property type="entry name" value="KH-II_30S_S3"/>
    <property type="match status" value="1"/>
</dbReference>
<evidence type="ECO:0000256" key="2">
    <source>
        <dbReference type="ARBA" id="ARBA00022730"/>
    </source>
</evidence>
<dbReference type="FunFam" id="3.30.300.20:FF:000001">
    <property type="entry name" value="30S ribosomal protein S3"/>
    <property type="match status" value="1"/>
</dbReference>
<dbReference type="GO" id="GO:0003729">
    <property type="term" value="F:mRNA binding"/>
    <property type="evidence" value="ECO:0007669"/>
    <property type="project" value="UniProtKB-UniRule"/>
</dbReference>
<keyword evidence="4 8" id="KW-0689">Ribosomal protein</keyword>
<organism evidence="12 13">
    <name type="scientific">Tepidiforma thermophila (strain KCTC 52669 / CGMCC 1.13589 / G233)</name>
    <dbReference type="NCBI Taxonomy" id="2761530"/>
    <lineage>
        <taxon>Bacteria</taxon>
        <taxon>Bacillati</taxon>
        <taxon>Chloroflexota</taxon>
        <taxon>Tepidiformia</taxon>
        <taxon>Tepidiformales</taxon>
        <taxon>Tepidiformaceae</taxon>
        <taxon>Tepidiforma</taxon>
    </lineage>
</organism>
<comment type="similarity">
    <text evidence="1 8 9">Belongs to the universal ribosomal protein uS3 family.</text>
</comment>
<dbReference type="SUPFAM" id="SSF54821">
    <property type="entry name" value="Ribosomal protein S3 C-terminal domain"/>
    <property type="match status" value="1"/>
</dbReference>
<dbReference type="HAMAP" id="MF_01309_B">
    <property type="entry name" value="Ribosomal_uS3_B"/>
    <property type="match status" value="1"/>
</dbReference>
<keyword evidence="3 8" id="KW-0694">RNA-binding</keyword>
<dbReference type="EMBL" id="PDJQ01000001">
    <property type="protein sequence ID" value="PFG75359.1"/>
    <property type="molecule type" value="Genomic_DNA"/>
</dbReference>
<feature type="region of interest" description="Disordered" evidence="10">
    <location>
        <begin position="211"/>
        <end position="237"/>
    </location>
</feature>
<dbReference type="Pfam" id="PF00189">
    <property type="entry name" value="Ribosomal_S3_C"/>
    <property type="match status" value="1"/>
</dbReference>
<keyword evidence="5 8" id="KW-0687">Ribonucleoprotein</keyword>
<dbReference type="Pfam" id="PF07650">
    <property type="entry name" value="KH_2"/>
    <property type="match status" value="1"/>
</dbReference>
<evidence type="ECO:0000256" key="10">
    <source>
        <dbReference type="SAM" id="MobiDB-lite"/>
    </source>
</evidence>
<dbReference type="GO" id="GO:0019843">
    <property type="term" value="F:rRNA binding"/>
    <property type="evidence" value="ECO:0007669"/>
    <property type="project" value="UniProtKB-UniRule"/>
</dbReference>
<dbReference type="SUPFAM" id="SSF54814">
    <property type="entry name" value="Prokaryotic type KH domain (KH-domain type II)"/>
    <property type="match status" value="1"/>
</dbReference>
<dbReference type="InterPro" id="IPR004044">
    <property type="entry name" value="KH_dom_type_2"/>
</dbReference>
<reference evidence="12 13" key="1">
    <citation type="submission" date="2017-09" db="EMBL/GenBank/DDBJ databases">
        <title>Sequencing the genomes of two abundant thermophiles in Great Basin hot springs: Thermocrinis jamiesonii and novel Chloroflexi Thermoflexus hugenholtzii.</title>
        <authorList>
            <person name="Hedlund B."/>
        </authorList>
    </citation>
    <scope>NUCLEOTIDE SEQUENCE [LARGE SCALE GENOMIC DNA]</scope>
    <source>
        <strain evidence="12 13">G233</strain>
    </source>
</reference>
<dbReference type="GO" id="GO:0003735">
    <property type="term" value="F:structural constituent of ribosome"/>
    <property type="evidence" value="ECO:0007669"/>
    <property type="project" value="InterPro"/>
</dbReference>
<evidence type="ECO:0000256" key="1">
    <source>
        <dbReference type="ARBA" id="ARBA00010761"/>
    </source>
</evidence>
<comment type="function">
    <text evidence="6 8">Binds the lower part of the 30S subunit head. Binds mRNA in the 70S ribosome, positioning it for translation.</text>
</comment>
<comment type="caution">
    <text evidence="12">The sequence shown here is derived from an EMBL/GenBank/DDBJ whole genome shotgun (WGS) entry which is preliminary data.</text>
</comment>
<evidence type="ECO:0000259" key="11">
    <source>
        <dbReference type="PROSITE" id="PS50823"/>
    </source>
</evidence>
<keyword evidence="2 8" id="KW-0699">rRNA-binding</keyword>
<dbReference type="GO" id="GO:0022627">
    <property type="term" value="C:cytosolic small ribosomal subunit"/>
    <property type="evidence" value="ECO:0007669"/>
    <property type="project" value="TreeGrafter"/>
</dbReference>
<keyword evidence="13" id="KW-1185">Reference proteome</keyword>
<dbReference type="PANTHER" id="PTHR11760:SF19">
    <property type="entry name" value="SMALL RIBOSOMAL SUBUNIT PROTEIN US3C"/>
    <property type="match status" value="1"/>
</dbReference>
<dbReference type="Proteomes" id="UP000223071">
    <property type="component" value="Unassembled WGS sequence"/>
</dbReference>
<proteinExistence type="inferred from homology"/>
<accession>A0A2A9HKF8</accession>
<evidence type="ECO:0000313" key="12">
    <source>
        <dbReference type="EMBL" id="PFG75359.1"/>
    </source>
</evidence>
<dbReference type="InterPro" id="IPR001351">
    <property type="entry name" value="Ribosomal_uS3_C"/>
</dbReference>
<evidence type="ECO:0000256" key="9">
    <source>
        <dbReference type="RuleBase" id="RU003624"/>
    </source>
</evidence>
<dbReference type="InterPro" id="IPR018280">
    <property type="entry name" value="Ribosomal_uS3_CS"/>
</dbReference>
<dbReference type="GO" id="GO:0006412">
    <property type="term" value="P:translation"/>
    <property type="evidence" value="ECO:0007669"/>
    <property type="project" value="UniProtKB-UniRule"/>
</dbReference>
<dbReference type="PROSITE" id="PS50823">
    <property type="entry name" value="KH_TYPE_2"/>
    <property type="match status" value="1"/>
</dbReference>
<dbReference type="PANTHER" id="PTHR11760">
    <property type="entry name" value="30S/40S RIBOSOMAL PROTEIN S3"/>
    <property type="match status" value="1"/>
</dbReference>
<dbReference type="InterPro" id="IPR015946">
    <property type="entry name" value="KH_dom-like_a/b"/>
</dbReference>
<dbReference type="InterPro" id="IPR057258">
    <property type="entry name" value="Ribosomal_uS3"/>
</dbReference>
<evidence type="ECO:0000256" key="8">
    <source>
        <dbReference type="HAMAP-Rule" id="MF_01309"/>
    </source>
</evidence>
<feature type="domain" description="KH type-2" evidence="11">
    <location>
        <begin position="38"/>
        <end position="106"/>
    </location>
</feature>
<evidence type="ECO:0000256" key="4">
    <source>
        <dbReference type="ARBA" id="ARBA00022980"/>
    </source>
</evidence>
<dbReference type="RefSeq" id="WP_098504678.1">
    <property type="nucleotide sequence ID" value="NZ_PDJQ01000001.1"/>
</dbReference>
<protein>
    <recommendedName>
        <fullName evidence="7 8">Small ribosomal subunit protein uS3</fullName>
    </recommendedName>
</protein>
<evidence type="ECO:0000256" key="7">
    <source>
        <dbReference type="ARBA" id="ARBA00035257"/>
    </source>
</evidence>
<evidence type="ECO:0000256" key="5">
    <source>
        <dbReference type="ARBA" id="ARBA00023274"/>
    </source>
</evidence>
<evidence type="ECO:0000313" key="13">
    <source>
        <dbReference type="Proteomes" id="UP000223071"/>
    </source>
</evidence>
<sequence>MGQKVHPHGFRLGILYDWESKWFADRDYTQKLHQDIDLRNFVLRELRDAAISRIEIDRNANLTTITIHTAKPGIVIGRGGAKVEELRNTLERYTGGRVRVNIQEIRVPELDAYLVARSVADQLERRVAFRRAIKQAVQRTMQRGARGCRITISGRLGGAEMSRRETETQGRVPRHTLRADIDYGLAEALTTFGTIGVKVWIYKGDVLPQRAERPAEEPAPEPALVAPRAAEPDGPAHTAISMEQQAAVRESTEGAN</sequence>